<evidence type="ECO:0000313" key="2">
    <source>
        <dbReference type="EMBL" id="NLR75855.1"/>
    </source>
</evidence>
<sequence length="132" mass="14352">MDPAAPDPAPTEPSSSTAPVKLKRWQRFWEMLGGPAGWVLAFLNAVLVGCALCYWWLLDDYTTVDDAIRAGILGGSLLLLPLLASWPLPALRPSIRWLGLCGYVLLLAALIALLTASGMLLQLLVQVLHVYQ</sequence>
<protein>
    <submittedName>
        <fullName evidence="2">Uncharacterized protein</fullName>
    </submittedName>
</protein>
<reference evidence="2 3" key="1">
    <citation type="submission" date="2020-04" db="EMBL/GenBank/DDBJ databases">
        <title>Draft genome of Leeia sp. IMCC25680.</title>
        <authorList>
            <person name="Song J."/>
            <person name="Cho J.-C."/>
        </authorList>
    </citation>
    <scope>NUCLEOTIDE SEQUENCE [LARGE SCALE GENOMIC DNA]</scope>
    <source>
        <strain evidence="2 3">IMCC25680</strain>
    </source>
</reference>
<feature type="transmembrane region" description="Helical" evidence="1">
    <location>
        <begin position="69"/>
        <end position="88"/>
    </location>
</feature>
<name>A0A847SAD9_9NEIS</name>
<keyword evidence="1" id="KW-1133">Transmembrane helix</keyword>
<keyword evidence="3" id="KW-1185">Reference proteome</keyword>
<keyword evidence="1" id="KW-0472">Membrane</keyword>
<evidence type="ECO:0000256" key="1">
    <source>
        <dbReference type="SAM" id="Phobius"/>
    </source>
</evidence>
<dbReference type="EMBL" id="JABAIM010000002">
    <property type="protein sequence ID" value="NLR75855.1"/>
    <property type="molecule type" value="Genomic_DNA"/>
</dbReference>
<feature type="transmembrane region" description="Helical" evidence="1">
    <location>
        <begin position="100"/>
        <end position="125"/>
    </location>
</feature>
<organism evidence="2 3">
    <name type="scientific">Leeia aquatica</name>
    <dbReference type="NCBI Taxonomy" id="2725557"/>
    <lineage>
        <taxon>Bacteria</taxon>
        <taxon>Pseudomonadati</taxon>
        <taxon>Pseudomonadota</taxon>
        <taxon>Betaproteobacteria</taxon>
        <taxon>Neisseriales</taxon>
        <taxon>Leeiaceae</taxon>
        <taxon>Leeia</taxon>
    </lineage>
</organism>
<dbReference type="RefSeq" id="WP_168877490.1">
    <property type="nucleotide sequence ID" value="NZ_JABAIM010000002.1"/>
</dbReference>
<evidence type="ECO:0000313" key="3">
    <source>
        <dbReference type="Proteomes" id="UP000587991"/>
    </source>
</evidence>
<proteinExistence type="predicted"/>
<dbReference type="Proteomes" id="UP000587991">
    <property type="component" value="Unassembled WGS sequence"/>
</dbReference>
<accession>A0A847SAD9</accession>
<dbReference type="AlphaFoldDB" id="A0A847SAD9"/>
<feature type="transmembrane region" description="Helical" evidence="1">
    <location>
        <begin position="31"/>
        <end position="57"/>
    </location>
</feature>
<gene>
    <name evidence="2" type="ORF">HF682_11845</name>
</gene>
<keyword evidence="1" id="KW-0812">Transmembrane</keyword>
<comment type="caution">
    <text evidence="2">The sequence shown here is derived from an EMBL/GenBank/DDBJ whole genome shotgun (WGS) entry which is preliminary data.</text>
</comment>